<dbReference type="Proteomes" id="UP000030748">
    <property type="component" value="Unassembled WGS sequence"/>
</dbReference>
<dbReference type="AlphaFoldDB" id="A0A022QDS2"/>
<feature type="non-terminal residue" evidence="2">
    <location>
        <position position="146"/>
    </location>
</feature>
<proteinExistence type="predicted"/>
<organism evidence="2 3">
    <name type="scientific">Erythranthe guttata</name>
    <name type="common">Yellow monkey flower</name>
    <name type="synonym">Mimulus guttatus</name>
    <dbReference type="NCBI Taxonomy" id="4155"/>
    <lineage>
        <taxon>Eukaryota</taxon>
        <taxon>Viridiplantae</taxon>
        <taxon>Streptophyta</taxon>
        <taxon>Embryophyta</taxon>
        <taxon>Tracheophyta</taxon>
        <taxon>Spermatophyta</taxon>
        <taxon>Magnoliopsida</taxon>
        <taxon>eudicotyledons</taxon>
        <taxon>Gunneridae</taxon>
        <taxon>Pentapetalae</taxon>
        <taxon>asterids</taxon>
        <taxon>lamiids</taxon>
        <taxon>Lamiales</taxon>
        <taxon>Phrymaceae</taxon>
        <taxon>Erythranthe</taxon>
    </lineage>
</organism>
<sequence length="146" mass="16907">MSRIEKSKRNGKGVQKKHTLRDDYDDTEYEDTRVDRAGAARPQVLSQEVNDVVTHSMERAKNTQFAQEKNKKKRDPTTMNLFTRGPGQMMQVSFNTLGQPIGTNSKKLVSYLGVIARQHIPIVIQWKNIHEENWKTLKDDLWVLVK</sequence>
<accession>A0A022QDS2</accession>
<evidence type="ECO:0000313" key="3">
    <source>
        <dbReference type="Proteomes" id="UP000030748"/>
    </source>
</evidence>
<gene>
    <name evidence="2" type="ORF">MIMGU_mgv11b019429mg</name>
</gene>
<protein>
    <submittedName>
        <fullName evidence="2">Uncharacterized protein</fullName>
    </submittedName>
</protein>
<evidence type="ECO:0000256" key="1">
    <source>
        <dbReference type="SAM" id="MobiDB-lite"/>
    </source>
</evidence>
<name>A0A022QDS2_ERYGU</name>
<feature type="compositionally biased region" description="Basic residues" evidence="1">
    <location>
        <begin position="9"/>
        <end position="19"/>
    </location>
</feature>
<dbReference type="EMBL" id="KI631585">
    <property type="protein sequence ID" value="EYU26832.1"/>
    <property type="molecule type" value="Genomic_DNA"/>
</dbReference>
<feature type="region of interest" description="Disordered" evidence="1">
    <location>
        <begin position="59"/>
        <end position="84"/>
    </location>
</feature>
<reference evidence="2 3" key="1">
    <citation type="journal article" date="2013" name="Proc. Natl. Acad. Sci. U.S.A.">
        <title>Fine-scale variation in meiotic recombination in Mimulus inferred from population shotgun sequencing.</title>
        <authorList>
            <person name="Hellsten U."/>
            <person name="Wright K.M."/>
            <person name="Jenkins J."/>
            <person name="Shu S."/>
            <person name="Yuan Y."/>
            <person name="Wessler S.R."/>
            <person name="Schmutz J."/>
            <person name="Willis J.H."/>
            <person name="Rokhsar D.S."/>
        </authorList>
    </citation>
    <scope>NUCLEOTIDE SEQUENCE [LARGE SCALE GENOMIC DNA]</scope>
    <source>
        <strain evidence="3">cv. DUN x IM62</strain>
    </source>
</reference>
<evidence type="ECO:0000313" key="2">
    <source>
        <dbReference type="EMBL" id="EYU26832.1"/>
    </source>
</evidence>
<keyword evidence="3" id="KW-1185">Reference proteome</keyword>
<feature type="region of interest" description="Disordered" evidence="1">
    <location>
        <begin position="1"/>
        <end position="43"/>
    </location>
</feature>